<proteinExistence type="inferred from homology"/>
<dbReference type="Gene3D" id="3.40.50.720">
    <property type="entry name" value="NAD(P)-binding Rossmann-like Domain"/>
    <property type="match status" value="1"/>
</dbReference>
<dbReference type="Pfam" id="PF13561">
    <property type="entry name" value="adh_short_C2"/>
    <property type="match status" value="1"/>
</dbReference>
<dbReference type="PRINTS" id="PR00081">
    <property type="entry name" value="GDHRDH"/>
</dbReference>
<sequence>MGRLKAAGVVSACKVARGRALGTYLIYGGNGGIGLAIARTLADDGHDLHLVGRDGDRLSEVAAELGAGHSVADVTDPDQIARAAGEAGDDLAGLVYAVGTINLKPLGRMTGDDFLTDFRVNAAGAALAVQASLDALKAGEGGSVLLFSSVAVSQGFAAHASVSMAKGAVEGLTRALAAELAPKVRVNAIAPSLTATPLAASMTASEQMAKAIAGMHAIPRLGSAEDHAALAHVLLTDAGGWITGQVIGVDGGRSSLRTKG</sequence>
<dbReference type="InterPro" id="IPR002347">
    <property type="entry name" value="SDR_fam"/>
</dbReference>
<comment type="similarity">
    <text evidence="1">Belongs to the short-chain dehydrogenases/reductases (SDR) family.</text>
</comment>
<evidence type="ECO:0000256" key="1">
    <source>
        <dbReference type="ARBA" id="ARBA00006484"/>
    </source>
</evidence>
<dbReference type="GO" id="GO:0016491">
    <property type="term" value="F:oxidoreductase activity"/>
    <property type="evidence" value="ECO:0007669"/>
    <property type="project" value="UniProtKB-KW"/>
</dbReference>
<dbReference type="InterPro" id="IPR036291">
    <property type="entry name" value="NAD(P)-bd_dom_sf"/>
</dbReference>
<keyword evidence="2" id="KW-0560">Oxidoreductase</keyword>
<evidence type="ECO:0000259" key="3">
    <source>
        <dbReference type="SMART" id="SM00822"/>
    </source>
</evidence>
<dbReference type="PANTHER" id="PTHR43477">
    <property type="entry name" value="DIHYDROANTICAPSIN 7-DEHYDROGENASE"/>
    <property type="match status" value="1"/>
</dbReference>
<dbReference type="PANTHER" id="PTHR43477:SF1">
    <property type="entry name" value="DIHYDROANTICAPSIN 7-DEHYDROGENASE"/>
    <property type="match status" value="1"/>
</dbReference>
<reference evidence="4" key="1">
    <citation type="submission" date="2023-08" db="EMBL/GenBank/DDBJ databases">
        <authorList>
            <person name="Chen Y."/>
            <person name="Shah S."/>
            <person name="Dougan E. K."/>
            <person name="Thang M."/>
            <person name="Chan C."/>
        </authorList>
    </citation>
    <scope>NUCLEOTIDE SEQUENCE</scope>
</reference>
<comment type="caution">
    <text evidence="4">The sequence shown here is derived from an EMBL/GenBank/DDBJ whole genome shotgun (WGS) entry which is preliminary data.</text>
</comment>
<dbReference type="InterPro" id="IPR051122">
    <property type="entry name" value="SDR_DHRS6-like"/>
</dbReference>
<dbReference type="Proteomes" id="UP001178507">
    <property type="component" value="Unassembled WGS sequence"/>
</dbReference>
<dbReference type="AlphaFoldDB" id="A0AA36IPB3"/>
<accession>A0AA36IPB3</accession>
<gene>
    <name evidence="4" type="ORF">EVOR1521_LOCUS16347</name>
</gene>
<dbReference type="InterPro" id="IPR057326">
    <property type="entry name" value="KR_dom"/>
</dbReference>
<dbReference type="EMBL" id="CAUJNA010002223">
    <property type="protein sequence ID" value="CAJ1391083.1"/>
    <property type="molecule type" value="Genomic_DNA"/>
</dbReference>
<keyword evidence="5" id="KW-1185">Reference proteome</keyword>
<dbReference type="SMART" id="SM00822">
    <property type="entry name" value="PKS_KR"/>
    <property type="match status" value="1"/>
</dbReference>
<evidence type="ECO:0000313" key="5">
    <source>
        <dbReference type="Proteomes" id="UP001178507"/>
    </source>
</evidence>
<evidence type="ECO:0000313" key="4">
    <source>
        <dbReference type="EMBL" id="CAJ1391083.1"/>
    </source>
</evidence>
<organism evidence="4 5">
    <name type="scientific">Effrenium voratum</name>
    <dbReference type="NCBI Taxonomy" id="2562239"/>
    <lineage>
        <taxon>Eukaryota</taxon>
        <taxon>Sar</taxon>
        <taxon>Alveolata</taxon>
        <taxon>Dinophyceae</taxon>
        <taxon>Suessiales</taxon>
        <taxon>Symbiodiniaceae</taxon>
        <taxon>Effrenium</taxon>
    </lineage>
</organism>
<feature type="domain" description="Ketoreductase" evidence="3">
    <location>
        <begin position="22"/>
        <end position="192"/>
    </location>
</feature>
<evidence type="ECO:0000256" key="2">
    <source>
        <dbReference type="ARBA" id="ARBA00023002"/>
    </source>
</evidence>
<dbReference type="CDD" id="cd05233">
    <property type="entry name" value="SDR_c"/>
    <property type="match status" value="1"/>
</dbReference>
<name>A0AA36IPB3_9DINO</name>
<protein>
    <recommendedName>
        <fullName evidence="3">Ketoreductase domain-containing protein</fullName>
    </recommendedName>
</protein>
<dbReference type="SUPFAM" id="SSF51735">
    <property type="entry name" value="NAD(P)-binding Rossmann-fold domains"/>
    <property type="match status" value="1"/>
</dbReference>